<evidence type="ECO:0000313" key="1">
    <source>
        <dbReference type="EMBL" id="KAL1503643.1"/>
    </source>
</evidence>
<keyword evidence="2" id="KW-1185">Reference proteome</keyword>
<evidence type="ECO:0000313" key="2">
    <source>
        <dbReference type="Proteomes" id="UP001515480"/>
    </source>
</evidence>
<dbReference type="Proteomes" id="UP001515480">
    <property type="component" value="Unassembled WGS sequence"/>
</dbReference>
<sequence>MGRMRYRELYIVVKTLGRDFLLRLIKSGVNKPSITGDLWSEAAGMGLFGIYAHERHTAVSIKKWTEEALTAIGFNSSKELLEHAYEAGKSSFIATTC</sequence>
<comment type="caution">
    <text evidence="1">The sequence shown here is derived from an EMBL/GenBank/DDBJ whole genome shotgun (WGS) entry which is preliminary data.</text>
</comment>
<dbReference type="AlphaFoldDB" id="A0AB34IQ11"/>
<accession>A0AB34IQ11</accession>
<organism evidence="1 2">
    <name type="scientific">Prymnesium parvum</name>
    <name type="common">Toxic golden alga</name>
    <dbReference type="NCBI Taxonomy" id="97485"/>
    <lineage>
        <taxon>Eukaryota</taxon>
        <taxon>Haptista</taxon>
        <taxon>Haptophyta</taxon>
        <taxon>Prymnesiophyceae</taxon>
        <taxon>Prymnesiales</taxon>
        <taxon>Prymnesiaceae</taxon>
        <taxon>Prymnesium</taxon>
    </lineage>
</organism>
<gene>
    <name evidence="1" type="ORF">AB1Y20_012117</name>
</gene>
<protein>
    <submittedName>
        <fullName evidence="1">Uncharacterized protein</fullName>
    </submittedName>
</protein>
<name>A0AB34IQ11_PRYPA</name>
<dbReference type="EMBL" id="JBGBPQ010000021">
    <property type="protein sequence ID" value="KAL1503643.1"/>
    <property type="molecule type" value="Genomic_DNA"/>
</dbReference>
<proteinExistence type="predicted"/>
<reference evidence="1 2" key="1">
    <citation type="journal article" date="2024" name="Science">
        <title>Giant polyketide synthase enzymes in the biosynthesis of giant marine polyether toxins.</title>
        <authorList>
            <person name="Fallon T.R."/>
            <person name="Shende V.V."/>
            <person name="Wierzbicki I.H."/>
            <person name="Pendleton A.L."/>
            <person name="Watervoot N.F."/>
            <person name="Auber R.P."/>
            <person name="Gonzalez D.J."/>
            <person name="Wisecaver J.H."/>
            <person name="Moore B.S."/>
        </authorList>
    </citation>
    <scope>NUCLEOTIDE SEQUENCE [LARGE SCALE GENOMIC DNA]</scope>
    <source>
        <strain evidence="1 2">12B1</strain>
    </source>
</reference>